<keyword evidence="4" id="KW-1185">Reference proteome</keyword>
<dbReference type="PROSITE" id="PS00086">
    <property type="entry name" value="CYTOCHROME_P450"/>
    <property type="match status" value="1"/>
</dbReference>
<evidence type="ECO:0000313" key="3">
    <source>
        <dbReference type="EMBL" id="MFC7614588.1"/>
    </source>
</evidence>
<dbReference type="EMBL" id="JBHTEY010000004">
    <property type="protein sequence ID" value="MFC7614588.1"/>
    <property type="molecule type" value="Genomic_DNA"/>
</dbReference>
<dbReference type="InterPro" id="IPR002397">
    <property type="entry name" value="Cyt_P450_B"/>
</dbReference>
<dbReference type="InterPro" id="IPR001128">
    <property type="entry name" value="Cyt_P450"/>
</dbReference>
<keyword evidence="2" id="KW-0503">Monooxygenase</keyword>
<dbReference type="Proteomes" id="UP001596512">
    <property type="component" value="Unassembled WGS sequence"/>
</dbReference>
<dbReference type="InterPro" id="IPR036396">
    <property type="entry name" value="Cyt_P450_sf"/>
</dbReference>
<gene>
    <name evidence="3" type="ORF">ACFQV2_14695</name>
</gene>
<organism evidence="3 4">
    <name type="scientific">Actinokineospora soli</name>
    <dbReference type="NCBI Taxonomy" id="1048753"/>
    <lineage>
        <taxon>Bacteria</taxon>
        <taxon>Bacillati</taxon>
        <taxon>Actinomycetota</taxon>
        <taxon>Actinomycetes</taxon>
        <taxon>Pseudonocardiales</taxon>
        <taxon>Pseudonocardiaceae</taxon>
        <taxon>Actinokineospora</taxon>
    </lineage>
</organism>
<reference evidence="4" key="1">
    <citation type="journal article" date="2019" name="Int. J. Syst. Evol. Microbiol.">
        <title>The Global Catalogue of Microorganisms (GCM) 10K type strain sequencing project: providing services to taxonomists for standard genome sequencing and annotation.</title>
        <authorList>
            <consortium name="The Broad Institute Genomics Platform"/>
            <consortium name="The Broad Institute Genome Sequencing Center for Infectious Disease"/>
            <person name="Wu L."/>
            <person name="Ma J."/>
        </authorList>
    </citation>
    <scope>NUCLEOTIDE SEQUENCE [LARGE SCALE GENOMIC DNA]</scope>
    <source>
        <strain evidence="4">JCM 17695</strain>
    </source>
</reference>
<keyword evidence="2" id="KW-0408">Iron</keyword>
<dbReference type="Pfam" id="PF00067">
    <property type="entry name" value="p450"/>
    <property type="match status" value="1"/>
</dbReference>
<protein>
    <submittedName>
        <fullName evidence="3">Cytochrome P450</fullName>
    </submittedName>
</protein>
<evidence type="ECO:0000256" key="2">
    <source>
        <dbReference type="RuleBase" id="RU000461"/>
    </source>
</evidence>
<keyword evidence="2" id="KW-0479">Metal-binding</keyword>
<accession>A0ABW2TMZ2</accession>
<dbReference type="Gene3D" id="1.10.630.10">
    <property type="entry name" value="Cytochrome P450"/>
    <property type="match status" value="1"/>
</dbReference>
<keyword evidence="2" id="KW-0560">Oxidoreductase</keyword>
<proteinExistence type="inferred from homology"/>
<comment type="caution">
    <text evidence="3">The sequence shown here is derived from an EMBL/GenBank/DDBJ whole genome shotgun (WGS) entry which is preliminary data.</text>
</comment>
<dbReference type="PANTHER" id="PTHR46696:SF1">
    <property type="entry name" value="CYTOCHROME P450 YJIB-RELATED"/>
    <property type="match status" value="1"/>
</dbReference>
<dbReference type="SUPFAM" id="SSF48264">
    <property type="entry name" value="Cytochrome P450"/>
    <property type="match status" value="1"/>
</dbReference>
<dbReference type="PANTHER" id="PTHR46696">
    <property type="entry name" value="P450, PUTATIVE (EUROFUNG)-RELATED"/>
    <property type="match status" value="1"/>
</dbReference>
<evidence type="ECO:0000313" key="4">
    <source>
        <dbReference type="Proteomes" id="UP001596512"/>
    </source>
</evidence>
<dbReference type="PRINTS" id="PR00359">
    <property type="entry name" value="BP450"/>
</dbReference>
<dbReference type="InterPro" id="IPR017972">
    <property type="entry name" value="Cyt_P450_CS"/>
</dbReference>
<keyword evidence="2" id="KW-0349">Heme</keyword>
<sequence length="395" mass="43229">MSNETRTFPFRRTCPFDLAEDYAELRRTAPVVPVALRRTGARAWLLTRHDDVRAVLTDPRFDQGNTAGAAPGGGSATAFGTALSDPVAHKRWRRVVNGVFSVRQAESVRARIAAMVEDTLDELERAGQPGDLMADYAFRLSIRTMCVALDMPEHLATRFEDWAEGLHAVTPSFEAFTESMRVLHDTATELVALARAQPDGLLGSLMAATDDDSTPLTDDELVATILLLVFAGHESTAIQIGNGVYALLDHPEQLDLLRRDESLLEPAVEEILRYALVGTGFTGARQAPVDVDFDGVTVPAGETVLVSLDSAGRDESRVDNPERFDITRGAARNHLSFGVGSHFCLGAPLARVVLQEGIARLLRRFPGLKSATDLSAVEFTSNRFNHYPRALRVHW</sequence>
<comment type="similarity">
    <text evidence="1 2">Belongs to the cytochrome P450 family.</text>
</comment>
<name>A0ABW2TMZ2_9PSEU</name>
<evidence type="ECO:0000256" key="1">
    <source>
        <dbReference type="ARBA" id="ARBA00010617"/>
    </source>
</evidence>